<sequence>MVLLVLHIPRCFNNSYIRTAIFQSISLHNDCF</sequence>
<protein>
    <submittedName>
        <fullName evidence="1">Uncharacterized protein</fullName>
    </submittedName>
</protein>
<organism evidence="1">
    <name type="scientific">Rhizophora mucronata</name>
    <name type="common">Asiatic mangrove</name>
    <dbReference type="NCBI Taxonomy" id="61149"/>
    <lineage>
        <taxon>Eukaryota</taxon>
        <taxon>Viridiplantae</taxon>
        <taxon>Streptophyta</taxon>
        <taxon>Embryophyta</taxon>
        <taxon>Tracheophyta</taxon>
        <taxon>Spermatophyta</taxon>
        <taxon>Magnoliopsida</taxon>
        <taxon>eudicotyledons</taxon>
        <taxon>Gunneridae</taxon>
        <taxon>Pentapetalae</taxon>
        <taxon>rosids</taxon>
        <taxon>fabids</taxon>
        <taxon>Malpighiales</taxon>
        <taxon>Rhizophoraceae</taxon>
        <taxon>Rhizophora</taxon>
    </lineage>
</organism>
<evidence type="ECO:0000313" key="1">
    <source>
        <dbReference type="EMBL" id="MBX52289.1"/>
    </source>
</evidence>
<reference evidence="1" key="1">
    <citation type="submission" date="2018-02" db="EMBL/GenBank/DDBJ databases">
        <title>Rhizophora mucronata_Transcriptome.</title>
        <authorList>
            <person name="Meera S.P."/>
            <person name="Sreeshan A."/>
            <person name="Augustine A."/>
        </authorList>
    </citation>
    <scope>NUCLEOTIDE SEQUENCE</scope>
    <source>
        <tissue evidence="1">Leaf</tissue>
    </source>
</reference>
<proteinExistence type="predicted"/>
<dbReference type="EMBL" id="GGEC01071805">
    <property type="protein sequence ID" value="MBX52289.1"/>
    <property type="molecule type" value="Transcribed_RNA"/>
</dbReference>
<name>A0A2P2PC96_RHIMU</name>
<accession>A0A2P2PC96</accession>
<dbReference type="AlphaFoldDB" id="A0A2P2PC96"/>